<dbReference type="EMBL" id="CP018820">
    <property type="protein sequence ID" value="APR54538.1"/>
    <property type="molecule type" value="Genomic_DNA"/>
</dbReference>
<keyword evidence="1" id="KW-0175">Coiled coil</keyword>
<reference evidence="3 5" key="3">
    <citation type="submission" date="2018-07" db="EMBL/GenBank/DDBJ databases">
        <title>Genomic and Epidemiologic Investigation of an Indolent Hospital Outbreak.</title>
        <authorList>
            <person name="Johnson R.C."/>
            <person name="Deming C."/>
            <person name="Conlan S."/>
            <person name="Zellmer C.J."/>
            <person name="Michelin A.V."/>
            <person name="Lee-Lin S."/>
            <person name="Thomas P.J."/>
            <person name="Park M."/>
            <person name="Weingarten R.A."/>
            <person name="Less J."/>
            <person name="Dekker J.P."/>
            <person name="Frank K.M."/>
            <person name="Musser K.A."/>
            <person name="Mcquiston J.R."/>
            <person name="Henderson D.K."/>
            <person name="Lau A.F."/>
            <person name="Palmore T.N."/>
            <person name="Segre J.A."/>
        </authorList>
    </citation>
    <scope>NUCLEOTIDE SEQUENCE [LARGE SCALE GENOMIC DNA]</scope>
    <source>
        <strain evidence="3 5">SK-NIH.Env10_0317</strain>
    </source>
</reference>
<sequence>MLDGIWSGAPTGKEVLAASIIHEHRFAHTGRPAVFGVNRDWWKPESDLDEFRFVGTQSVSRAEQSFVNAIAGFAPGSRISSLFAANHAAEGEWRWSNDQDAFIIEIQQRDAKNEAERAAKEERNRTRLNKLTWEQLQSETPFEKWSPSPPFPPEEFTDAARATIRDACAALKELGPKPRRADVRAILKKTVIWFNEADEKANGVIETEEREDICAVLEEMAHLARQKVLVDEIDEWREW</sequence>
<evidence type="ECO:0000313" key="5">
    <source>
        <dbReference type="Proteomes" id="UP000286681"/>
    </source>
</evidence>
<reference evidence="2" key="1">
    <citation type="submission" date="2016-12" db="EMBL/GenBank/DDBJ databases">
        <title>Whole genome sequencing of Sphingomonas koreensis.</title>
        <authorList>
            <person name="Conlan S."/>
            <person name="Thomas P.J."/>
            <person name="Mullikin J."/>
            <person name="Palmore T.N."/>
            <person name="Frank K.M."/>
            <person name="Segre J.A."/>
        </authorList>
    </citation>
    <scope>NUCLEOTIDE SEQUENCE</scope>
    <source>
        <strain evidence="2">ABOJV</strain>
    </source>
</reference>
<dbReference type="InterPro" id="IPR038360">
    <property type="entry name" value="DUF4844_sf"/>
</dbReference>
<gene>
    <name evidence="2" type="ORF">BRX40_20805</name>
    <name evidence="3" type="ORF">CA257_03400</name>
</gene>
<protein>
    <submittedName>
        <fullName evidence="2">Uncharacterized protein</fullName>
    </submittedName>
</protein>
<organism evidence="2 4">
    <name type="scientific">Sphingomonas koreensis</name>
    <dbReference type="NCBI Taxonomy" id="93064"/>
    <lineage>
        <taxon>Bacteria</taxon>
        <taxon>Pseudomonadati</taxon>
        <taxon>Pseudomonadota</taxon>
        <taxon>Alphaproteobacteria</taxon>
        <taxon>Sphingomonadales</taxon>
        <taxon>Sphingomonadaceae</taxon>
        <taxon>Sphingomonas</taxon>
    </lineage>
</organism>
<accession>A0A1L6JF77</accession>
<dbReference type="Gene3D" id="1.20.1480.40">
    <property type="entry name" value="Uncharacterised protein PF16133, DUF4844"/>
    <property type="match status" value="1"/>
</dbReference>
<keyword evidence="4" id="KW-1185">Reference proteome</keyword>
<feature type="coiled-coil region" evidence="1">
    <location>
        <begin position="104"/>
        <end position="131"/>
    </location>
</feature>
<dbReference type="KEGG" id="skr:BRX40_20805"/>
<evidence type="ECO:0000313" key="3">
    <source>
        <dbReference type="EMBL" id="RSV07053.1"/>
    </source>
</evidence>
<proteinExistence type="predicted"/>
<evidence type="ECO:0000313" key="4">
    <source>
        <dbReference type="Proteomes" id="UP000185161"/>
    </source>
</evidence>
<dbReference type="AlphaFoldDB" id="A0A1L6JF77"/>
<reference evidence="4" key="2">
    <citation type="submission" date="2016-12" db="EMBL/GenBank/DDBJ databases">
        <title>Whole genome sequencing of Sphingomonas sp. ABOJV.</title>
        <authorList>
            <person name="Conlan S."/>
            <person name="Thomas P.J."/>
            <person name="Mullikin J."/>
            <person name="Palmore T.N."/>
            <person name="Frank K.M."/>
            <person name="Segre J.A."/>
        </authorList>
    </citation>
    <scope>NUCLEOTIDE SEQUENCE [LARGE SCALE GENOMIC DNA]</scope>
    <source>
        <strain evidence="4">ABOJV</strain>
    </source>
</reference>
<evidence type="ECO:0000313" key="2">
    <source>
        <dbReference type="EMBL" id="APR54538.1"/>
    </source>
</evidence>
<name>A0A1L6JF77_9SPHN</name>
<evidence type="ECO:0000256" key="1">
    <source>
        <dbReference type="SAM" id="Coils"/>
    </source>
</evidence>
<dbReference type="Proteomes" id="UP000185161">
    <property type="component" value="Chromosome"/>
</dbReference>
<dbReference type="Proteomes" id="UP000286681">
    <property type="component" value="Unassembled WGS sequence"/>
</dbReference>
<dbReference type="EMBL" id="QQWO01000002">
    <property type="protein sequence ID" value="RSV07053.1"/>
    <property type="molecule type" value="Genomic_DNA"/>
</dbReference>